<feature type="transmembrane region" description="Helical" evidence="1">
    <location>
        <begin position="42"/>
        <end position="62"/>
    </location>
</feature>
<evidence type="ECO:0000259" key="2">
    <source>
        <dbReference type="Pfam" id="PF01498"/>
    </source>
</evidence>
<evidence type="ECO:0000256" key="1">
    <source>
        <dbReference type="SAM" id="Phobius"/>
    </source>
</evidence>
<feature type="transmembrane region" description="Helical" evidence="1">
    <location>
        <begin position="12"/>
        <end position="30"/>
    </location>
</feature>
<keyword evidence="1" id="KW-0472">Membrane</keyword>
<dbReference type="Pfam" id="PF01498">
    <property type="entry name" value="HTH_Tnp_Tc3_2"/>
    <property type="match status" value="1"/>
</dbReference>
<keyword evidence="4" id="KW-1185">Reference proteome</keyword>
<feature type="transmembrane region" description="Helical" evidence="1">
    <location>
        <begin position="143"/>
        <end position="164"/>
    </location>
</feature>
<keyword evidence="1" id="KW-1133">Transmembrane helix</keyword>
<keyword evidence="1" id="KW-0812">Transmembrane</keyword>
<dbReference type="GO" id="GO:0003677">
    <property type="term" value="F:DNA binding"/>
    <property type="evidence" value="ECO:0007669"/>
    <property type="project" value="InterPro"/>
</dbReference>
<dbReference type="GO" id="GO:0006313">
    <property type="term" value="P:DNA transposition"/>
    <property type="evidence" value="ECO:0007669"/>
    <property type="project" value="InterPro"/>
</dbReference>
<name>A0AAX7TZN5_ASTCA</name>
<dbReference type="Proteomes" id="UP000265100">
    <property type="component" value="Chromosome 20"/>
</dbReference>
<proteinExistence type="predicted"/>
<dbReference type="AlphaFoldDB" id="A0AAX7TZN5"/>
<dbReference type="InterPro" id="IPR002492">
    <property type="entry name" value="Transposase_Tc1-like"/>
</dbReference>
<dbReference type="Ensembl" id="ENSACLT00000088718.1">
    <property type="protein sequence ID" value="ENSACLP00000062022.1"/>
    <property type="gene ID" value="ENSACLG00000034549.1"/>
</dbReference>
<reference evidence="3" key="3">
    <citation type="submission" date="2025-09" db="UniProtKB">
        <authorList>
            <consortium name="Ensembl"/>
        </authorList>
    </citation>
    <scope>IDENTIFICATION</scope>
</reference>
<dbReference type="Gene3D" id="3.30.420.10">
    <property type="entry name" value="Ribonuclease H-like superfamily/Ribonuclease H"/>
    <property type="match status" value="1"/>
</dbReference>
<reference evidence="3" key="2">
    <citation type="submission" date="2025-08" db="UniProtKB">
        <authorList>
            <consortium name="Ensembl"/>
        </authorList>
    </citation>
    <scope>IDENTIFICATION</scope>
</reference>
<protein>
    <recommendedName>
        <fullName evidence="2">Transposase Tc1-like domain-containing protein</fullName>
    </recommendedName>
</protein>
<dbReference type="GeneTree" id="ENSGT00940000168711"/>
<evidence type="ECO:0000313" key="3">
    <source>
        <dbReference type="Ensembl" id="ENSACLP00000062022.1"/>
    </source>
</evidence>
<accession>A0AAX7TZN5</accession>
<feature type="transmembrane region" description="Helical" evidence="1">
    <location>
        <begin position="84"/>
        <end position="106"/>
    </location>
</feature>
<evidence type="ECO:0000313" key="4">
    <source>
        <dbReference type="Proteomes" id="UP000265100"/>
    </source>
</evidence>
<organism evidence="3 4">
    <name type="scientific">Astatotilapia calliptera</name>
    <name type="common">Eastern happy</name>
    <name type="synonym">Chromis callipterus</name>
    <dbReference type="NCBI Taxonomy" id="8154"/>
    <lineage>
        <taxon>Eukaryota</taxon>
        <taxon>Metazoa</taxon>
        <taxon>Chordata</taxon>
        <taxon>Craniata</taxon>
        <taxon>Vertebrata</taxon>
        <taxon>Euteleostomi</taxon>
        <taxon>Actinopterygii</taxon>
        <taxon>Neopterygii</taxon>
        <taxon>Teleostei</taxon>
        <taxon>Neoteleostei</taxon>
        <taxon>Acanthomorphata</taxon>
        <taxon>Ovalentaria</taxon>
        <taxon>Cichlomorphae</taxon>
        <taxon>Cichliformes</taxon>
        <taxon>Cichlidae</taxon>
        <taxon>African cichlids</taxon>
        <taxon>Pseudocrenilabrinae</taxon>
        <taxon>Haplochromini</taxon>
        <taxon>Astatotilapia</taxon>
    </lineage>
</organism>
<dbReference type="GO" id="GO:0015074">
    <property type="term" value="P:DNA integration"/>
    <property type="evidence" value="ECO:0007669"/>
    <property type="project" value="InterPro"/>
</dbReference>
<sequence length="422" mass="48575">MLNKLLQYVRSGKIGTTGTGIGILFAFFYLREKMCACSGHTFDCNEMVVVPVFLVFFLVLLIDQTFRSTADHPSTLLCLVLKRVIRAFLISLLWIVAVLLFTDWYSCCTTDEKKRKLFCKSWPNTATTNETAQMTELKMRSKLAAYSLLLGMTVVAFFMTWSGWRKWFIKKFSWCNKKTFYYKLILEEEKKVLAELLRKEANETLTKEITSNIKRKDWDGCFNVAQQMISKAKHQKPEATNQQINWISEGSSSRGGQHHQAAAHQQAQNYELEAVAQGPENGPQAANAAPLGRKECIFPGRFREYGSTSNRPHNRRPRVTTPAQDLHIQQVHLQDRLRPATQTAAGTIGLHNQTVSAQTVRNRLRDAQLHARRPHRGLDLTPARRRNRLVWANAHIRWRLARWRGVRFTDESWFTLFRADGS</sequence>
<dbReference type="InterPro" id="IPR036397">
    <property type="entry name" value="RNaseH_sf"/>
</dbReference>
<feature type="domain" description="Transposase Tc1-like" evidence="2">
    <location>
        <begin position="352"/>
        <end position="396"/>
    </location>
</feature>
<reference evidence="3" key="1">
    <citation type="submission" date="2018-05" db="EMBL/GenBank/DDBJ databases">
        <authorList>
            <person name="Datahose"/>
        </authorList>
    </citation>
    <scope>NUCLEOTIDE SEQUENCE</scope>
</reference>